<feature type="region of interest" description="Disordered" evidence="1">
    <location>
        <begin position="139"/>
        <end position="178"/>
    </location>
</feature>
<name>A0ABD1DNX8_CULPP</name>
<protein>
    <submittedName>
        <fullName evidence="2">Uncharacterized protein</fullName>
    </submittedName>
</protein>
<organism evidence="2 3">
    <name type="scientific">Culex pipiens pipiens</name>
    <name type="common">Northern house mosquito</name>
    <dbReference type="NCBI Taxonomy" id="38569"/>
    <lineage>
        <taxon>Eukaryota</taxon>
        <taxon>Metazoa</taxon>
        <taxon>Ecdysozoa</taxon>
        <taxon>Arthropoda</taxon>
        <taxon>Hexapoda</taxon>
        <taxon>Insecta</taxon>
        <taxon>Pterygota</taxon>
        <taxon>Neoptera</taxon>
        <taxon>Endopterygota</taxon>
        <taxon>Diptera</taxon>
        <taxon>Nematocera</taxon>
        <taxon>Culicoidea</taxon>
        <taxon>Culicidae</taxon>
        <taxon>Culicinae</taxon>
        <taxon>Culicini</taxon>
        <taxon>Culex</taxon>
        <taxon>Culex</taxon>
    </lineage>
</organism>
<evidence type="ECO:0000313" key="3">
    <source>
        <dbReference type="Proteomes" id="UP001562425"/>
    </source>
</evidence>
<evidence type="ECO:0000256" key="1">
    <source>
        <dbReference type="SAM" id="MobiDB-lite"/>
    </source>
</evidence>
<dbReference type="EMBL" id="JBEHCU010004777">
    <property type="protein sequence ID" value="KAL1401466.1"/>
    <property type="molecule type" value="Genomic_DNA"/>
</dbReference>
<accession>A0ABD1DNX8</accession>
<reference evidence="2 3" key="1">
    <citation type="submission" date="2024-05" db="EMBL/GenBank/DDBJ databases">
        <title>Culex pipiens pipiens assembly and annotation.</title>
        <authorList>
            <person name="Alout H."/>
            <person name="Durand T."/>
        </authorList>
    </citation>
    <scope>NUCLEOTIDE SEQUENCE [LARGE SCALE GENOMIC DNA]</scope>
    <source>
        <strain evidence="2">HA-2024</strain>
        <tissue evidence="2">Whole body</tissue>
    </source>
</reference>
<comment type="caution">
    <text evidence="2">The sequence shown here is derived from an EMBL/GenBank/DDBJ whole genome shotgun (WGS) entry which is preliminary data.</text>
</comment>
<dbReference type="AlphaFoldDB" id="A0ABD1DNX8"/>
<gene>
    <name evidence="2" type="ORF">pipiens_006579</name>
</gene>
<sequence>MRLARFGRTARVGQVDHEDTQDGSLYRTSLAVHHGEYELAQTTRDLLDMELTAMAGGMRDGGKRRKTKLTTTCVSRATRKASKHDPNVYKAQQYPHQLVADSARINSIIDRERQELVDGMDCPENIFVQPLEQLTERREKVASKKITEPSSEPAAPMDEQAEPITESPEPTLTADVGQPLQDSNFLQSVIVQTLHCETSDYFYFFQATEGHLHSQFHKRVQTVNQAAGSKADSCNWLENIHCAVCGTADTVRSRLSTPKRS</sequence>
<evidence type="ECO:0000313" key="2">
    <source>
        <dbReference type="EMBL" id="KAL1401466.1"/>
    </source>
</evidence>
<keyword evidence="3" id="KW-1185">Reference proteome</keyword>
<dbReference type="Proteomes" id="UP001562425">
    <property type="component" value="Unassembled WGS sequence"/>
</dbReference>
<proteinExistence type="predicted"/>